<dbReference type="GeneID" id="68572627"/>
<protein>
    <submittedName>
        <fullName evidence="1">DUF5804 family protein</fullName>
    </submittedName>
</protein>
<dbReference type="EMBL" id="BAAADU010000002">
    <property type="protein sequence ID" value="GAA0644195.1"/>
    <property type="molecule type" value="Genomic_DNA"/>
</dbReference>
<evidence type="ECO:0000313" key="2">
    <source>
        <dbReference type="Proteomes" id="UP001500194"/>
    </source>
</evidence>
<name>A0AAV3SX76_9EURY</name>
<accession>A0AAV3SX76</accession>
<keyword evidence="2" id="KW-1185">Reference proteome</keyword>
<dbReference type="InterPro" id="IPR043827">
    <property type="entry name" value="DUF5804"/>
</dbReference>
<reference evidence="1 2" key="1">
    <citation type="journal article" date="2019" name="Int. J. Syst. Evol. Microbiol.">
        <title>The Global Catalogue of Microorganisms (GCM) 10K type strain sequencing project: providing services to taxonomists for standard genome sequencing and annotation.</title>
        <authorList>
            <consortium name="The Broad Institute Genomics Platform"/>
            <consortium name="The Broad Institute Genome Sequencing Center for Infectious Disease"/>
            <person name="Wu L."/>
            <person name="Ma J."/>
        </authorList>
    </citation>
    <scope>NUCLEOTIDE SEQUENCE [LARGE SCALE GENOMIC DNA]</scope>
    <source>
        <strain evidence="1 2">JCM 16327</strain>
    </source>
</reference>
<sequence length="149" mass="16759">MTRVCLVEDDDSSLPLDLYGYDTARRALATYDLTEPWDNTVVLDTVSLGAAVSLLNDLNWYLARLTSDAFVQDPSVSRHEWLSRPLAREIRDGNVSPDDPINRLKVYGVENGRLVDPTNVLRGSGGDGDYERSEYDDTVVVRVTQDEFF</sequence>
<dbReference type="RefSeq" id="WP_227262017.1">
    <property type="nucleotide sequence ID" value="NZ_BAAADU010000002.1"/>
</dbReference>
<proteinExistence type="predicted"/>
<organism evidence="1 2">
    <name type="scientific">Salarchaeum japonicum</name>
    <dbReference type="NCBI Taxonomy" id="555573"/>
    <lineage>
        <taxon>Archaea</taxon>
        <taxon>Methanobacteriati</taxon>
        <taxon>Methanobacteriota</taxon>
        <taxon>Stenosarchaea group</taxon>
        <taxon>Halobacteria</taxon>
        <taxon>Halobacteriales</taxon>
        <taxon>Halobacteriaceae</taxon>
    </lineage>
</organism>
<dbReference type="Proteomes" id="UP001500194">
    <property type="component" value="Unassembled WGS sequence"/>
</dbReference>
<evidence type="ECO:0000313" key="1">
    <source>
        <dbReference type="EMBL" id="GAA0644195.1"/>
    </source>
</evidence>
<dbReference type="AlphaFoldDB" id="A0AAV3SX76"/>
<gene>
    <name evidence="1" type="ORF">GCM10009019_02610</name>
</gene>
<dbReference type="Pfam" id="PF19120">
    <property type="entry name" value="DUF5804"/>
    <property type="match status" value="1"/>
</dbReference>
<comment type="caution">
    <text evidence="1">The sequence shown here is derived from an EMBL/GenBank/DDBJ whole genome shotgun (WGS) entry which is preliminary data.</text>
</comment>